<evidence type="ECO:0000256" key="4">
    <source>
        <dbReference type="ARBA" id="ARBA00012355"/>
    </source>
</evidence>
<dbReference type="Gene3D" id="3.40.630.30">
    <property type="match status" value="1"/>
</dbReference>
<comment type="catalytic activity">
    <reaction evidence="8 9">
        <text>L-2,4-diaminobutanoate + acetyl-CoA = (2S)-4-acetamido-2-aminobutanoate + CoA + H(+)</text>
        <dbReference type="Rhea" id="RHEA:16901"/>
        <dbReference type="ChEBI" id="CHEBI:15378"/>
        <dbReference type="ChEBI" id="CHEBI:57287"/>
        <dbReference type="ChEBI" id="CHEBI:57288"/>
        <dbReference type="ChEBI" id="CHEBI:58761"/>
        <dbReference type="ChEBI" id="CHEBI:58929"/>
        <dbReference type="EC" id="2.3.1.178"/>
    </reaction>
</comment>
<keyword evidence="12" id="KW-1185">Reference proteome</keyword>
<organism evidence="11 12">
    <name type="scientific">Salimicrobium album</name>
    <dbReference type="NCBI Taxonomy" id="50717"/>
    <lineage>
        <taxon>Bacteria</taxon>
        <taxon>Bacillati</taxon>
        <taxon>Bacillota</taxon>
        <taxon>Bacilli</taxon>
        <taxon>Bacillales</taxon>
        <taxon>Bacillaceae</taxon>
        <taxon>Salimicrobium</taxon>
    </lineage>
</organism>
<dbReference type="EMBL" id="FNOS01000001">
    <property type="protein sequence ID" value="SDX37474.1"/>
    <property type="molecule type" value="Genomic_DNA"/>
</dbReference>
<evidence type="ECO:0000256" key="1">
    <source>
        <dbReference type="ARBA" id="ARBA00003741"/>
    </source>
</evidence>
<keyword evidence="7 9" id="KW-0012">Acyltransferase</keyword>
<evidence type="ECO:0000256" key="6">
    <source>
        <dbReference type="ARBA" id="ARBA00022679"/>
    </source>
</evidence>
<comment type="function">
    <text evidence="1 9">Catalyzes the acetylation of L-2,4-diaminobutyrate (DABA) to gamma-N-acetyl-alpha,gamma-diaminobutyric acid (ADABA) with acetyl coenzyme A.</text>
</comment>
<dbReference type="InterPro" id="IPR012772">
    <property type="entry name" value="Ectoine_EctA"/>
</dbReference>
<gene>
    <name evidence="9" type="primary">ectA</name>
    <name evidence="11" type="ORF">SAMN04488081_0324</name>
</gene>
<dbReference type="Pfam" id="PF00583">
    <property type="entry name" value="Acetyltransf_1"/>
    <property type="match status" value="1"/>
</dbReference>
<keyword evidence="6 9" id="KW-0808">Transferase</keyword>
<evidence type="ECO:0000259" key="10">
    <source>
        <dbReference type="PROSITE" id="PS51186"/>
    </source>
</evidence>
<evidence type="ECO:0000256" key="7">
    <source>
        <dbReference type="ARBA" id="ARBA00023315"/>
    </source>
</evidence>
<feature type="domain" description="N-acetyltransferase" evidence="10">
    <location>
        <begin position="8"/>
        <end position="155"/>
    </location>
</feature>
<proteinExistence type="inferred from homology"/>
<dbReference type="InterPro" id="IPR016181">
    <property type="entry name" value="Acyl_CoA_acyltransferase"/>
</dbReference>
<evidence type="ECO:0000256" key="9">
    <source>
        <dbReference type="RuleBase" id="RU365045"/>
    </source>
</evidence>
<dbReference type="CDD" id="cd04301">
    <property type="entry name" value="NAT_SF"/>
    <property type="match status" value="1"/>
</dbReference>
<accession>A0A1H3B7U0</accession>
<reference evidence="11 12" key="1">
    <citation type="submission" date="2016-10" db="EMBL/GenBank/DDBJ databases">
        <authorList>
            <person name="Varghese N."/>
            <person name="Submissions S."/>
        </authorList>
    </citation>
    <scope>NUCLEOTIDE SEQUENCE [LARGE SCALE GENOMIC DNA]</scope>
    <source>
        <strain evidence="11 12">DSM 20748</strain>
    </source>
</reference>
<protein>
    <recommendedName>
        <fullName evidence="5 9">L-2,4-diaminobutyric acid acetyltransferase</fullName>
        <shortName evidence="9">DABA acetyltransferase</shortName>
        <ecNumber evidence="4 9">2.3.1.178</ecNumber>
    </recommendedName>
</protein>
<evidence type="ECO:0000256" key="3">
    <source>
        <dbReference type="ARBA" id="ARBA00010712"/>
    </source>
</evidence>
<name>A0A1H3B7U0_9BACI</name>
<evidence type="ECO:0000313" key="11">
    <source>
        <dbReference type="EMBL" id="SDX37474.1"/>
    </source>
</evidence>
<dbReference type="EC" id="2.3.1.178" evidence="4 9"/>
<dbReference type="InterPro" id="IPR000182">
    <property type="entry name" value="GNAT_dom"/>
</dbReference>
<evidence type="ECO:0000313" key="12">
    <source>
        <dbReference type="Proteomes" id="UP000198647"/>
    </source>
</evidence>
<sequence>MKTAAKTAEIVYDKPVVEDGAAMWKLVNESTLDQNSPYKYIMMCEFFQETCVTAKENGELVGFVTAFVPPEKPDVIFVWQIGIGENQRGKGIATGLLRELTNRTISDDVRYLEATVTPTNKASKALFKGFADKNNVTCTVNPCFDKDLFPGDDHEEELTYRIGPLDKQ</sequence>
<dbReference type="PROSITE" id="PS51186">
    <property type="entry name" value="GNAT"/>
    <property type="match status" value="1"/>
</dbReference>
<evidence type="ECO:0000256" key="8">
    <source>
        <dbReference type="ARBA" id="ARBA00048924"/>
    </source>
</evidence>
<dbReference type="NCBIfam" id="TIGR02406">
    <property type="entry name" value="ectoine_EctA"/>
    <property type="match status" value="1"/>
</dbReference>
<dbReference type="RefSeq" id="WP_076569503.1">
    <property type="nucleotide sequence ID" value="NZ_FNOS01000001.1"/>
</dbReference>
<dbReference type="Proteomes" id="UP000198647">
    <property type="component" value="Unassembled WGS sequence"/>
</dbReference>
<dbReference type="SUPFAM" id="SSF55729">
    <property type="entry name" value="Acyl-CoA N-acyltransferases (Nat)"/>
    <property type="match status" value="1"/>
</dbReference>
<comment type="pathway">
    <text evidence="2 9">Amine and polyamine biosynthesis; ectoine biosynthesis; L-ectoine from L-aspartate 4-semialdehyde: step 2/3.</text>
</comment>
<comment type="similarity">
    <text evidence="3 9">Belongs to the acetyltransferase family. EctA subfamily.</text>
</comment>
<evidence type="ECO:0000256" key="5">
    <source>
        <dbReference type="ARBA" id="ARBA00017935"/>
    </source>
</evidence>
<comment type="caution">
    <text evidence="11">The sequence shown here is derived from an EMBL/GenBank/DDBJ whole genome shotgun (WGS) entry which is preliminary data.</text>
</comment>
<evidence type="ECO:0000256" key="2">
    <source>
        <dbReference type="ARBA" id="ARBA00004978"/>
    </source>
</evidence>